<keyword evidence="5" id="KW-1185">Reference proteome</keyword>
<feature type="coiled-coil region" evidence="2">
    <location>
        <begin position="100"/>
        <end position="127"/>
    </location>
</feature>
<protein>
    <recommendedName>
        <fullName evidence="3">Nephrocystin 3-like N-terminal domain-containing protein</fullName>
    </recommendedName>
</protein>
<feature type="domain" description="Nephrocystin 3-like N-terminal" evidence="3">
    <location>
        <begin position="230"/>
        <end position="395"/>
    </location>
</feature>
<gene>
    <name evidence="4" type="ORF">SCHPADRAFT_516342</name>
</gene>
<dbReference type="SUPFAM" id="SSF52540">
    <property type="entry name" value="P-loop containing nucleoside triphosphate hydrolases"/>
    <property type="match status" value="1"/>
</dbReference>
<sequence>MDFTNGKISLFVSVKDFDFEALSLLADNSLRNMNERFSSSNMSGIQEALGQIFEMLDSVQGFENALKGISSVHPIASVAISVAFLPYQLMKNESDFKGRLRDTVEKMRDVLRELKSVEGEVKLQNAKDAVKDCMKTAFTFTSYVCDFMSRKGLQRFAKAQLEGPELEEFAKAFDKNRDAFRSAINYQVAAGMNTLLDEAERSKLERLLAPVTAPKPRECNEGTRKGILKRIAEWIETPNERNALWISGAPGVGKSAISSSTVSFLETKWNNYHSSPYSVFFINRQASRDPRSVWRTVAYRLALSFPEYRIHLSKILREDTKTDGVRKQFKDLIESPFNDIYQGRLLSISDCIPVVVIDALDECLLETEHEAVELLDTIVGWKGLPSSCKLVVFSRRESPIVLRLEAEDTSHRIVSIVIPSGEGVTDDSEESRDIRKYLEVEFGGPSFNRKIRDKPWPKPGEIDQLVDYAAGLFIFAATVVKYVGDLKGDPVTRLRDVLENMQHWQNTVVFRPIDH</sequence>
<proteinExistence type="predicted"/>
<evidence type="ECO:0000259" key="3">
    <source>
        <dbReference type="Pfam" id="PF24883"/>
    </source>
</evidence>
<dbReference type="Gene3D" id="3.40.50.300">
    <property type="entry name" value="P-loop containing nucleotide triphosphate hydrolases"/>
    <property type="match status" value="1"/>
</dbReference>
<dbReference type="InterPro" id="IPR056884">
    <property type="entry name" value="NPHP3-like_N"/>
</dbReference>
<dbReference type="OrthoDB" id="163438at2759"/>
<evidence type="ECO:0000256" key="1">
    <source>
        <dbReference type="ARBA" id="ARBA00022737"/>
    </source>
</evidence>
<dbReference type="AlphaFoldDB" id="A0A0H2RFZ5"/>
<dbReference type="InParanoid" id="A0A0H2RFZ5"/>
<evidence type="ECO:0000313" key="5">
    <source>
        <dbReference type="Proteomes" id="UP000053477"/>
    </source>
</evidence>
<reference evidence="4 5" key="1">
    <citation type="submission" date="2015-04" db="EMBL/GenBank/DDBJ databases">
        <title>Complete genome sequence of Schizopora paradoxa KUC8140, a cosmopolitan wood degrader in East Asia.</title>
        <authorList>
            <consortium name="DOE Joint Genome Institute"/>
            <person name="Min B."/>
            <person name="Park H."/>
            <person name="Jang Y."/>
            <person name="Kim J.-J."/>
            <person name="Kim K.H."/>
            <person name="Pangilinan J."/>
            <person name="Lipzen A."/>
            <person name="Riley R."/>
            <person name="Grigoriev I.V."/>
            <person name="Spatafora J.W."/>
            <person name="Choi I.-G."/>
        </authorList>
    </citation>
    <scope>NUCLEOTIDE SEQUENCE [LARGE SCALE GENOMIC DNA]</scope>
    <source>
        <strain evidence="4 5">KUC8140</strain>
    </source>
</reference>
<accession>A0A0H2RFZ5</accession>
<dbReference type="InterPro" id="IPR027417">
    <property type="entry name" value="P-loop_NTPase"/>
</dbReference>
<evidence type="ECO:0000256" key="2">
    <source>
        <dbReference type="SAM" id="Coils"/>
    </source>
</evidence>
<dbReference type="Proteomes" id="UP000053477">
    <property type="component" value="Unassembled WGS sequence"/>
</dbReference>
<dbReference type="EMBL" id="KQ086025">
    <property type="protein sequence ID" value="KLO10467.1"/>
    <property type="molecule type" value="Genomic_DNA"/>
</dbReference>
<organism evidence="4 5">
    <name type="scientific">Schizopora paradoxa</name>
    <dbReference type="NCBI Taxonomy" id="27342"/>
    <lineage>
        <taxon>Eukaryota</taxon>
        <taxon>Fungi</taxon>
        <taxon>Dikarya</taxon>
        <taxon>Basidiomycota</taxon>
        <taxon>Agaricomycotina</taxon>
        <taxon>Agaricomycetes</taxon>
        <taxon>Hymenochaetales</taxon>
        <taxon>Schizoporaceae</taxon>
        <taxon>Schizopora</taxon>
    </lineage>
</organism>
<keyword evidence="2" id="KW-0175">Coiled coil</keyword>
<keyword evidence="1" id="KW-0677">Repeat</keyword>
<evidence type="ECO:0000313" key="4">
    <source>
        <dbReference type="EMBL" id="KLO10467.1"/>
    </source>
</evidence>
<dbReference type="PANTHER" id="PTHR10039">
    <property type="entry name" value="AMELOGENIN"/>
    <property type="match status" value="1"/>
</dbReference>
<name>A0A0H2RFZ5_9AGAM</name>
<dbReference type="PANTHER" id="PTHR10039:SF17">
    <property type="entry name" value="FUNGAL STAND N-TERMINAL GOODBYE DOMAIN-CONTAINING PROTEIN-RELATED"/>
    <property type="match status" value="1"/>
</dbReference>
<dbReference type="Pfam" id="PF24883">
    <property type="entry name" value="NPHP3_N"/>
    <property type="match status" value="1"/>
</dbReference>
<dbReference type="STRING" id="27342.A0A0H2RFZ5"/>